<dbReference type="PROSITE" id="PS00165">
    <property type="entry name" value="DEHYDRATASE_SER_THR"/>
    <property type="match status" value="1"/>
</dbReference>
<dbReference type="EC" id="4.3.1.18" evidence="4"/>
<dbReference type="InterPro" id="IPR011780">
    <property type="entry name" value="D_Ser_am_lyase"/>
</dbReference>
<evidence type="ECO:0000313" key="7">
    <source>
        <dbReference type="Proteomes" id="UP000051672"/>
    </source>
</evidence>
<dbReference type="EMBL" id="AYZQ01000003">
    <property type="protein sequence ID" value="KRM71597.1"/>
    <property type="molecule type" value="Genomic_DNA"/>
</dbReference>
<dbReference type="PATRIC" id="fig|1423727.3.peg.1272"/>
<dbReference type="InterPro" id="IPR000634">
    <property type="entry name" value="Ser/Thr_deHydtase_PyrdxlP-BS"/>
</dbReference>
<dbReference type="Gene3D" id="3.40.50.1100">
    <property type="match status" value="2"/>
</dbReference>
<dbReference type="PANTHER" id="PTHR48078">
    <property type="entry name" value="THREONINE DEHYDRATASE, MITOCHONDRIAL-RELATED"/>
    <property type="match status" value="1"/>
</dbReference>
<feature type="domain" description="Tryptophan synthase beta chain-like PALP" evidence="5">
    <location>
        <begin position="67"/>
        <end position="393"/>
    </location>
</feature>
<dbReference type="InterPro" id="IPR050147">
    <property type="entry name" value="Ser/Thr_Dehydratase"/>
</dbReference>
<keyword evidence="3 4" id="KW-0456">Lyase</keyword>
<dbReference type="InterPro" id="IPR001926">
    <property type="entry name" value="TrpB-like_PALP"/>
</dbReference>
<evidence type="ECO:0000256" key="1">
    <source>
        <dbReference type="ARBA" id="ARBA00001933"/>
    </source>
</evidence>
<evidence type="ECO:0000256" key="2">
    <source>
        <dbReference type="ARBA" id="ARBA00022898"/>
    </source>
</evidence>
<dbReference type="RefSeq" id="WP_057894549.1">
    <property type="nucleotide sequence ID" value="NZ_AYZQ01000003.1"/>
</dbReference>
<evidence type="ECO:0000259" key="5">
    <source>
        <dbReference type="Pfam" id="PF00291"/>
    </source>
</evidence>
<dbReference type="GO" id="GO:0009097">
    <property type="term" value="P:isoleucine biosynthetic process"/>
    <property type="evidence" value="ECO:0007669"/>
    <property type="project" value="TreeGrafter"/>
</dbReference>
<comment type="cofactor">
    <cofactor evidence="1 4">
        <name>pyridoxal 5'-phosphate</name>
        <dbReference type="ChEBI" id="CHEBI:597326"/>
    </cofactor>
</comment>
<reference evidence="6 7" key="1">
    <citation type="journal article" date="2015" name="Genome Announc.">
        <title>Expanding the biotechnology potential of lactobacilli through comparative genomics of 213 strains and associated genera.</title>
        <authorList>
            <person name="Sun Z."/>
            <person name="Harris H.M."/>
            <person name="McCann A."/>
            <person name="Guo C."/>
            <person name="Argimon S."/>
            <person name="Zhang W."/>
            <person name="Yang X."/>
            <person name="Jeffery I.B."/>
            <person name="Cooney J.C."/>
            <person name="Kagawa T.F."/>
            <person name="Liu W."/>
            <person name="Song Y."/>
            <person name="Salvetti E."/>
            <person name="Wrobel A."/>
            <person name="Rasinkangas P."/>
            <person name="Parkhill J."/>
            <person name="Rea M.C."/>
            <person name="O'Sullivan O."/>
            <person name="Ritari J."/>
            <person name="Douillard F.P."/>
            <person name="Paul Ross R."/>
            <person name="Yang R."/>
            <person name="Briner A.E."/>
            <person name="Felis G.E."/>
            <person name="de Vos W.M."/>
            <person name="Barrangou R."/>
            <person name="Klaenhammer T.R."/>
            <person name="Caufield P.W."/>
            <person name="Cui Y."/>
            <person name="Zhang H."/>
            <person name="O'Toole P.W."/>
        </authorList>
    </citation>
    <scope>NUCLEOTIDE SEQUENCE [LARGE SCALE GENOMIC DNA]</scope>
    <source>
        <strain evidence="6 7">DSM 23927</strain>
    </source>
</reference>
<dbReference type="SUPFAM" id="SSF53686">
    <property type="entry name" value="Tryptophan synthase beta subunit-like PLP-dependent enzymes"/>
    <property type="match status" value="1"/>
</dbReference>
<proteinExistence type="inferred from homology"/>
<dbReference type="GO" id="GO:0016836">
    <property type="term" value="F:hydro-lyase activity"/>
    <property type="evidence" value="ECO:0007669"/>
    <property type="project" value="UniProtKB-UniRule"/>
</dbReference>
<organism evidence="6 7">
    <name type="scientific">Lacticaseibacillus brantae DSM 23927</name>
    <dbReference type="NCBI Taxonomy" id="1423727"/>
    <lineage>
        <taxon>Bacteria</taxon>
        <taxon>Bacillati</taxon>
        <taxon>Bacillota</taxon>
        <taxon>Bacilli</taxon>
        <taxon>Lactobacillales</taxon>
        <taxon>Lactobacillaceae</taxon>
        <taxon>Lacticaseibacillus</taxon>
    </lineage>
</organism>
<dbReference type="NCBIfam" id="NF002823">
    <property type="entry name" value="PRK02991.1"/>
    <property type="match status" value="1"/>
</dbReference>
<dbReference type="STRING" id="1423727.FC34_GL001251"/>
<dbReference type="HAMAP" id="MF_01030">
    <property type="entry name" value="D_Ser_dehydrat"/>
    <property type="match status" value="1"/>
</dbReference>
<dbReference type="NCBIfam" id="TIGR02035">
    <property type="entry name" value="D_Ser_am_lyase"/>
    <property type="match status" value="1"/>
</dbReference>
<sequence length="434" mass="46864">MDIAALTETYPIVADIAAAKEVMWVNPDYGQESDLMGLTQADLFDAAARFDRFGAYMAVAFPETAVTGGILESPLHKLDQMKSAITEREHYVLPGDLYLKADNELPISGSIKSRGGIYEVLKFAESVAIKHGLITYMDDYAHFNDPEFHDLFSQYGIAVGSTGNLGLSIGIVAAKLGFKTTVHMSSDAKAWKKNLLREKGVNVVEYAGNFTEAITAGREQAALDPTVYFIDDEGSRDLFLGYGVAAIRLQKQLKDMGIKVDAEHPLFVYLPAGVGGSPSGVTFGLKQILGPNAHAIFAEPTHIPSVLLGMVTGLNDQISVYDIGLDGVTEADGLAVGRPSRLAGRVMKTLLQGIATFDDSRVMAYTAQLRDTEGYKVEPSATAGFAALQQAQPYLGTQYPMQNATHIVWSTGGMLVPESEHERNYAIGEALLNQ</sequence>
<gene>
    <name evidence="4" type="primary">dsdA</name>
    <name evidence="6" type="ORF">FC34_GL001251</name>
</gene>
<dbReference type="GO" id="GO:0030170">
    <property type="term" value="F:pyridoxal phosphate binding"/>
    <property type="evidence" value="ECO:0007669"/>
    <property type="project" value="InterPro"/>
</dbReference>
<comment type="similarity">
    <text evidence="4">Belongs to the serine/threonine dehydratase family. DsdA subfamily.</text>
</comment>
<protein>
    <recommendedName>
        <fullName evidence="4">Probable D-serine dehydratase</fullName>
        <ecNumber evidence="4">4.3.1.18</ecNumber>
    </recommendedName>
    <alternativeName>
        <fullName evidence="4">D-serine deaminase</fullName>
        <shortName evidence="4">DSD</shortName>
    </alternativeName>
</protein>
<dbReference type="Proteomes" id="UP000051672">
    <property type="component" value="Unassembled WGS sequence"/>
</dbReference>
<dbReference type="PANTHER" id="PTHR48078:SF9">
    <property type="entry name" value="D-SERINE DEHYDRATASE"/>
    <property type="match status" value="1"/>
</dbReference>
<evidence type="ECO:0000256" key="4">
    <source>
        <dbReference type="HAMAP-Rule" id="MF_01030"/>
    </source>
</evidence>
<evidence type="ECO:0000313" key="6">
    <source>
        <dbReference type="EMBL" id="KRM71597.1"/>
    </source>
</evidence>
<comment type="caution">
    <text evidence="6">The sequence shown here is derived from an EMBL/GenBank/DDBJ whole genome shotgun (WGS) entry which is preliminary data.</text>
</comment>
<keyword evidence="7" id="KW-1185">Reference proteome</keyword>
<evidence type="ECO:0000256" key="3">
    <source>
        <dbReference type="ARBA" id="ARBA00023239"/>
    </source>
</evidence>
<feature type="modified residue" description="N6-(pyridoxal phosphate)lysine" evidence="4">
    <location>
        <position position="112"/>
    </location>
</feature>
<dbReference type="InterPro" id="IPR036052">
    <property type="entry name" value="TrpB-like_PALP_sf"/>
</dbReference>
<dbReference type="Pfam" id="PF00291">
    <property type="entry name" value="PALP"/>
    <property type="match status" value="1"/>
</dbReference>
<dbReference type="AlphaFoldDB" id="A0A0R2AWG1"/>
<accession>A0A0R2AWG1</accession>
<dbReference type="GO" id="GO:0036088">
    <property type="term" value="P:D-serine catabolic process"/>
    <property type="evidence" value="ECO:0007669"/>
    <property type="project" value="TreeGrafter"/>
</dbReference>
<keyword evidence="2 4" id="KW-0663">Pyridoxal phosphate</keyword>
<dbReference type="GO" id="GO:0008721">
    <property type="term" value="F:D-serine ammonia-lyase activity"/>
    <property type="evidence" value="ECO:0007669"/>
    <property type="project" value="UniProtKB-EC"/>
</dbReference>
<name>A0A0R2AWG1_9LACO</name>
<comment type="catalytic activity">
    <reaction evidence="4">
        <text>D-serine = pyruvate + NH4(+)</text>
        <dbReference type="Rhea" id="RHEA:13977"/>
        <dbReference type="ChEBI" id="CHEBI:15361"/>
        <dbReference type="ChEBI" id="CHEBI:28938"/>
        <dbReference type="ChEBI" id="CHEBI:35247"/>
        <dbReference type="EC" id="4.3.1.18"/>
    </reaction>
</comment>